<reference evidence="2" key="1">
    <citation type="submission" date="2015-10" db="EMBL/GenBank/DDBJ databases">
        <title>Draft Genome Sequences of 11 Lactococcus lactis subspecies cremoris strains.</title>
        <authorList>
            <person name="Wels M."/>
            <person name="Backus L."/>
            <person name="Boekhorst J."/>
            <person name="Dijkstra A."/>
            <person name="Beerthuizen M."/>
            <person name="Kelly W."/>
            <person name="Siezen R."/>
            <person name="Bachmann H."/>
            <person name="Van Hijum S."/>
        </authorList>
    </citation>
    <scope>NUCLEOTIDE SEQUENCE [LARGE SCALE GENOMIC DNA]</scope>
    <source>
        <strain evidence="2">N42</strain>
    </source>
</reference>
<dbReference type="Proteomes" id="UP000052991">
    <property type="component" value="Unassembled WGS sequence"/>
</dbReference>
<protein>
    <submittedName>
        <fullName evidence="1">Uncharacterized protein</fullName>
    </submittedName>
</protein>
<dbReference type="AlphaFoldDB" id="A0A0V8EEE6"/>
<name>A0A0V8EEE6_LACLL</name>
<gene>
    <name evidence="1" type="ORF">N42_2598</name>
</gene>
<sequence>MLFHYKLIYLHFQKKELSKEFDRLSFKNYFVKIKIPIIDWYLFIRG</sequence>
<accession>A0A0V8EEE6</accession>
<dbReference type="EMBL" id="LKLW01000159">
    <property type="protein sequence ID" value="KSU24227.1"/>
    <property type="molecule type" value="Genomic_DNA"/>
</dbReference>
<evidence type="ECO:0000313" key="2">
    <source>
        <dbReference type="Proteomes" id="UP000052991"/>
    </source>
</evidence>
<organism evidence="1 2">
    <name type="scientific">Lactococcus lactis subsp. lactis</name>
    <name type="common">Streptococcus lactis</name>
    <dbReference type="NCBI Taxonomy" id="1360"/>
    <lineage>
        <taxon>Bacteria</taxon>
        <taxon>Bacillati</taxon>
        <taxon>Bacillota</taxon>
        <taxon>Bacilli</taxon>
        <taxon>Lactobacillales</taxon>
        <taxon>Streptococcaceae</taxon>
        <taxon>Lactococcus</taxon>
    </lineage>
</organism>
<evidence type="ECO:0000313" key="1">
    <source>
        <dbReference type="EMBL" id="KSU24227.1"/>
    </source>
</evidence>
<proteinExistence type="predicted"/>
<comment type="caution">
    <text evidence="1">The sequence shown here is derived from an EMBL/GenBank/DDBJ whole genome shotgun (WGS) entry which is preliminary data.</text>
</comment>